<dbReference type="PANTHER" id="PTHR10851">
    <property type="entry name" value="PYRIDOXINE-5-PHOSPHATE OXIDASE"/>
    <property type="match status" value="1"/>
</dbReference>
<gene>
    <name evidence="6" type="ORF">CFK41_05225</name>
</gene>
<feature type="binding site" evidence="4">
    <location>
        <position position="89"/>
    </location>
    <ligand>
        <name>FMN</name>
        <dbReference type="ChEBI" id="CHEBI:58210"/>
    </ligand>
</feature>
<keyword evidence="1" id="KW-0285">Flavoprotein</keyword>
<dbReference type="EMBL" id="CP023564">
    <property type="protein sequence ID" value="ATG54240.1"/>
    <property type="molecule type" value="Genomic_DNA"/>
</dbReference>
<dbReference type="Gene3D" id="2.30.110.10">
    <property type="entry name" value="Electron Transport, Fmn-binding Protein, Chain A"/>
    <property type="match status" value="2"/>
</dbReference>
<reference evidence="6 7" key="1">
    <citation type="journal article" date="2014" name="Int. J. Syst. Evol. Microbiol.">
        <title>Brachybacterium ginsengisoli sp. nov., isolated from soil of a ginseng field.</title>
        <authorList>
            <person name="Hoang V.A."/>
            <person name="Kim Y.J."/>
            <person name="Nguyen N.L."/>
            <person name="Yang D.C."/>
        </authorList>
    </citation>
    <scope>NUCLEOTIDE SEQUENCE [LARGE SCALE GENOMIC DNA]</scope>
    <source>
        <strain evidence="6 7">DCY80</strain>
    </source>
</reference>
<keyword evidence="3" id="KW-0560">Oxidoreductase</keyword>
<dbReference type="KEGG" id="bgg:CFK41_05225"/>
<feature type="domain" description="Pyridoxamine 5'-phosphate oxidase N-terminal" evidence="5">
    <location>
        <begin position="46"/>
        <end position="159"/>
    </location>
</feature>
<evidence type="ECO:0000256" key="2">
    <source>
        <dbReference type="ARBA" id="ARBA00022643"/>
    </source>
</evidence>
<evidence type="ECO:0000313" key="6">
    <source>
        <dbReference type="EMBL" id="ATG54240.1"/>
    </source>
</evidence>
<dbReference type="GO" id="GO:0004733">
    <property type="term" value="F:pyridoxamine phosphate oxidase activity"/>
    <property type="evidence" value="ECO:0007669"/>
    <property type="project" value="InterPro"/>
</dbReference>
<comment type="cofactor">
    <cofactor evidence="4">
        <name>FMN</name>
        <dbReference type="ChEBI" id="CHEBI:58210"/>
    </cofactor>
    <text evidence="4">Binds 1 FMN per subunit.</text>
</comment>
<evidence type="ECO:0000256" key="4">
    <source>
        <dbReference type="PIRSR" id="PIRSR000190-2"/>
    </source>
</evidence>
<dbReference type="PANTHER" id="PTHR10851:SF0">
    <property type="entry name" value="PYRIDOXINE-5'-PHOSPHATE OXIDASE"/>
    <property type="match status" value="1"/>
</dbReference>
<accession>A0A291GVK4</accession>
<dbReference type="Proteomes" id="UP000217889">
    <property type="component" value="Chromosome"/>
</dbReference>
<dbReference type="RefSeq" id="WP_096798709.1">
    <property type="nucleotide sequence ID" value="NZ_CP023564.1"/>
</dbReference>
<dbReference type="GO" id="GO:0010181">
    <property type="term" value="F:FMN binding"/>
    <property type="evidence" value="ECO:0007669"/>
    <property type="project" value="InterPro"/>
</dbReference>
<proteinExistence type="predicted"/>
<evidence type="ECO:0000259" key="5">
    <source>
        <dbReference type="Pfam" id="PF01243"/>
    </source>
</evidence>
<dbReference type="SUPFAM" id="SSF50475">
    <property type="entry name" value="FMN-binding split barrel"/>
    <property type="match status" value="1"/>
</dbReference>
<sequence>MTDSTAKQLRALPALSGSAPSLDLRALPEDPVMLFLQWLAVAQDHQVAEPHSMTLSTVDADGAPDARVLVLKDVDERGWAFASTRSSIKGGQLAANPHAALTFWWQPLVRSVRVRGAVVEASREDSLADLRARSAAAQAAVDAEDWTLWRVRATRVEFWQGSPDRRHARIVYVADGRRWRVEG</sequence>
<keyword evidence="7" id="KW-1185">Reference proteome</keyword>
<keyword evidence="2 4" id="KW-0288">FMN</keyword>
<dbReference type="PIRSF" id="PIRSF000190">
    <property type="entry name" value="Pyd_amn-ph_oxd"/>
    <property type="match status" value="1"/>
</dbReference>
<evidence type="ECO:0000256" key="1">
    <source>
        <dbReference type="ARBA" id="ARBA00022630"/>
    </source>
</evidence>
<feature type="binding site" evidence="4">
    <location>
        <position position="159"/>
    </location>
    <ligand>
        <name>FMN</name>
        <dbReference type="ChEBI" id="CHEBI:58210"/>
    </ligand>
</feature>
<feature type="binding site" evidence="4">
    <location>
        <position position="169"/>
    </location>
    <ligand>
        <name>FMN</name>
        <dbReference type="ChEBI" id="CHEBI:58210"/>
    </ligand>
</feature>
<dbReference type="Pfam" id="PF01243">
    <property type="entry name" value="PNPOx_N"/>
    <property type="match status" value="1"/>
</dbReference>
<dbReference type="InterPro" id="IPR012349">
    <property type="entry name" value="Split_barrel_FMN-bd"/>
</dbReference>
<dbReference type="OrthoDB" id="9780392at2"/>
<dbReference type="AlphaFoldDB" id="A0A291GVK4"/>
<dbReference type="GO" id="GO:0008615">
    <property type="term" value="P:pyridoxine biosynthetic process"/>
    <property type="evidence" value="ECO:0007669"/>
    <property type="project" value="InterPro"/>
</dbReference>
<feature type="binding site" evidence="4">
    <location>
        <begin position="67"/>
        <end position="72"/>
    </location>
    <ligand>
        <name>FMN</name>
        <dbReference type="ChEBI" id="CHEBI:58210"/>
    </ligand>
</feature>
<dbReference type="InterPro" id="IPR011576">
    <property type="entry name" value="Pyridox_Oxase_N"/>
</dbReference>
<protein>
    <submittedName>
        <fullName evidence="6">Pyridoxamine 5'-phosphate oxidase</fullName>
    </submittedName>
</protein>
<evidence type="ECO:0000313" key="7">
    <source>
        <dbReference type="Proteomes" id="UP000217889"/>
    </source>
</evidence>
<evidence type="ECO:0000256" key="3">
    <source>
        <dbReference type="ARBA" id="ARBA00023002"/>
    </source>
</evidence>
<name>A0A291GVK4_9MICO</name>
<dbReference type="InterPro" id="IPR000659">
    <property type="entry name" value="Pyridox_Oxase"/>
</dbReference>
<organism evidence="6 7">
    <name type="scientific">Brachybacterium ginsengisoli</name>
    <dbReference type="NCBI Taxonomy" id="1331682"/>
    <lineage>
        <taxon>Bacteria</taxon>
        <taxon>Bacillati</taxon>
        <taxon>Actinomycetota</taxon>
        <taxon>Actinomycetes</taxon>
        <taxon>Micrococcales</taxon>
        <taxon>Dermabacteraceae</taxon>
        <taxon>Brachybacterium</taxon>
    </lineage>
</organism>